<feature type="transmembrane region" description="Helical" evidence="1">
    <location>
        <begin position="56"/>
        <end position="78"/>
    </location>
</feature>
<evidence type="ECO:0000313" key="4">
    <source>
        <dbReference type="Proteomes" id="UP000199060"/>
    </source>
</evidence>
<reference evidence="4" key="1">
    <citation type="submission" date="2016-10" db="EMBL/GenBank/DDBJ databases">
        <authorList>
            <person name="Varghese N."/>
            <person name="Submissions S."/>
        </authorList>
    </citation>
    <scope>NUCLEOTIDE SEQUENCE [LARGE SCALE GENOMIC DNA]</scope>
    <source>
        <strain evidence="4">DSM 23095</strain>
    </source>
</reference>
<dbReference type="EMBL" id="FNAC01000005">
    <property type="protein sequence ID" value="SDC74553.1"/>
    <property type="molecule type" value="Genomic_DNA"/>
</dbReference>
<feature type="transmembrane region" description="Helical" evidence="1">
    <location>
        <begin position="90"/>
        <end position="123"/>
    </location>
</feature>
<gene>
    <name evidence="3" type="ORF">SAMN04488104_100527</name>
</gene>
<proteinExistence type="predicted"/>
<dbReference type="STRING" id="686796.SAMN04488104_100527"/>
<dbReference type="AlphaFoldDB" id="A0A1G6P2Z6"/>
<protein>
    <submittedName>
        <fullName evidence="3">CAAX protease self-immunity</fullName>
    </submittedName>
</protein>
<dbReference type="GO" id="GO:0006508">
    <property type="term" value="P:proteolysis"/>
    <property type="evidence" value="ECO:0007669"/>
    <property type="project" value="UniProtKB-KW"/>
</dbReference>
<accession>A0A1G6P2Z6</accession>
<organism evidence="3 4">
    <name type="scientific">Algoriphagus faecimaris</name>
    <dbReference type="NCBI Taxonomy" id="686796"/>
    <lineage>
        <taxon>Bacteria</taxon>
        <taxon>Pseudomonadati</taxon>
        <taxon>Bacteroidota</taxon>
        <taxon>Cytophagia</taxon>
        <taxon>Cytophagales</taxon>
        <taxon>Cyclobacteriaceae</taxon>
        <taxon>Algoriphagus</taxon>
    </lineage>
</organism>
<feature type="domain" description="CAAX prenyl protease 2/Lysostaphin resistance protein A-like" evidence="2">
    <location>
        <begin position="59"/>
        <end position="194"/>
    </location>
</feature>
<sequence>MIGLENLVLLNVRYLPRMKKNWLIVSGSALLSLAILYLIIFKVMPPLDRSQPGSFTNFYFVTFILPVLVAPILEEIRFRGFLTNNKVLQALFLFLTPLGLILSGWNTFIFFLMVMVYSLFFIYKYLGHNWILDILIIVSALYFSTHHLSLEASLTRSWLPFLAISFSLGLILSWLIINKSIWWAMLFHGAWNLLMAIIILLSLQFVSDDLHIVEGDGFKLEWKRVPFLESNVSSYSPEGDELQITNMNLQDILGIVNPSLLDSFAISEPFMKYEIKLESEGGYDVMKVNLIKALESDSLLVRR</sequence>
<keyword evidence="1" id="KW-0472">Membrane</keyword>
<feature type="transmembrane region" description="Helical" evidence="1">
    <location>
        <begin position="183"/>
        <end position="203"/>
    </location>
</feature>
<feature type="transmembrane region" description="Helical" evidence="1">
    <location>
        <begin position="157"/>
        <end position="177"/>
    </location>
</feature>
<evidence type="ECO:0000313" key="3">
    <source>
        <dbReference type="EMBL" id="SDC74553.1"/>
    </source>
</evidence>
<keyword evidence="1" id="KW-0812">Transmembrane</keyword>
<keyword evidence="4" id="KW-1185">Reference proteome</keyword>
<dbReference type="Pfam" id="PF02517">
    <property type="entry name" value="Rce1-like"/>
    <property type="match status" value="1"/>
</dbReference>
<keyword evidence="3" id="KW-0378">Hydrolase</keyword>
<evidence type="ECO:0000256" key="1">
    <source>
        <dbReference type="SAM" id="Phobius"/>
    </source>
</evidence>
<keyword evidence="3" id="KW-0645">Protease</keyword>
<dbReference type="Proteomes" id="UP000199060">
    <property type="component" value="Unassembled WGS sequence"/>
</dbReference>
<evidence type="ECO:0000259" key="2">
    <source>
        <dbReference type="Pfam" id="PF02517"/>
    </source>
</evidence>
<feature type="transmembrane region" description="Helical" evidence="1">
    <location>
        <begin position="129"/>
        <end position="145"/>
    </location>
</feature>
<dbReference type="InterPro" id="IPR003675">
    <property type="entry name" value="Rce1/LyrA-like_dom"/>
</dbReference>
<dbReference type="GO" id="GO:0004175">
    <property type="term" value="F:endopeptidase activity"/>
    <property type="evidence" value="ECO:0007669"/>
    <property type="project" value="UniProtKB-ARBA"/>
</dbReference>
<dbReference type="OrthoDB" id="821236at2"/>
<keyword evidence="1" id="KW-1133">Transmembrane helix</keyword>
<feature type="transmembrane region" description="Helical" evidence="1">
    <location>
        <begin position="21"/>
        <end position="44"/>
    </location>
</feature>
<dbReference type="GO" id="GO:0080120">
    <property type="term" value="P:CAAX-box protein maturation"/>
    <property type="evidence" value="ECO:0007669"/>
    <property type="project" value="UniProtKB-ARBA"/>
</dbReference>
<name>A0A1G6P2Z6_9BACT</name>